<sequence>MLTLPCPNCGAPVTFRSPALPNRVCGHCRSMLVRSDGGVGIVGIEAALPFDVSPIQLGTRGRFDRRAFEVIGRVRWSWDDGSWNEWLCLFEGGVHGWLGEAMGDFMMTFERPLADAGSAELDRIARGSPAIPGRKVELDGEELTIADAREVACIAAEGELPFTALPDWRIYSVDLKAASGRAASLQREGDEAWFYDGRYVKLAELAPTGLRAIEGWQMPRYG</sequence>
<evidence type="ECO:0000313" key="3">
    <source>
        <dbReference type="Proteomes" id="UP000218366"/>
    </source>
</evidence>
<name>A0A2A4B686_9SPHN</name>
<gene>
    <name evidence="2" type="ORF">COC42_02400</name>
</gene>
<dbReference type="EMBL" id="NWMW01000001">
    <property type="protein sequence ID" value="PCD03278.1"/>
    <property type="molecule type" value="Genomic_DNA"/>
</dbReference>
<evidence type="ECO:0000313" key="2">
    <source>
        <dbReference type="EMBL" id="PCD03278.1"/>
    </source>
</evidence>
<proteinExistence type="predicted"/>
<comment type="caution">
    <text evidence="2">The sequence shown here is derived from an EMBL/GenBank/DDBJ whole genome shotgun (WGS) entry which is preliminary data.</text>
</comment>
<keyword evidence="3" id="KW-1185">Reference proteome</keyword>
<evidence type="ECO:0000259" key="1">
    <source>
        <dbReference type="Pfam" id="PF13785"/>
    </source>
</evidence>
<dbReference type="RefSeq" id="WP_096341677.1">
    <property type="nucleotide sequence ID" value="NZ_NWMW01000001.1"/>
</dbReference>
<protein>
    <submittedName>
        <fullName evidence="2">DUF4178 domain-containing protein</fullName>
    </submittedName>
</protein>
<dbReference type="Proteomes" id="UP000218366">
    <property type="component" value="Unassembled WGS sequence"/>
</dbReference>
<dbReference type="OrthoDB" id="228033at2"/>
<accession>A0A2A4B686</accession>
<feature type="domain" description="DUF4178" evidence="1">
    <location>
        <begin position="56"/>
        <end position="201"/>
    </location>
</feature>
<dbReference type="Pfam" id="PF13785">
    <property type="entry name" value="DUF4178"/>
    <property type="match status" value="1"/>
</dbReference>
<dbReference type="InterPro" id="IPR025235">
    <property type="entry name" value="DUF4178"/>
</dbReference>
<reference evidence="2" key="1">
    <citation type="submission" date="2017-09" db="EMBL/GenBank/DDBJ databases">
        <title>Sphingomonas spermidinifaciens 9NM-10, whole genome shotgun sequence.</title>
        <authorList>
            <person name="Feng G."/>
            <person name="Zhu H."/>
        </authorList>
    </citation>
    <scope>NUCLEOTIDE SEQUENCE [LARGE SCALE GENOMIC DNA]</scope>
    <source>
        <strain evidence="2">9NM-10</strain>
    </source>
</reference>
<dbReference type="AlphaFoldDB" id="A0A2A4B686"/>
<organism evidence="2 3">
    <name type="scientific">Sphingomonas spermidinifaciens</name>
    <dbReference type="NCBI Taxonomy" id="1141889"/>
    <lineage>
        <taxon>Bacteria</taxon>
        <taxon>Pseudomonadati</taxon>
        <taxon>Pseudomonadota</taxon>
        <taxon>Alphaproteobacteria</taxon>
        <taxon>Sphingomonadales</taxon>
        <taxon>Sphingomonadaceae</taxon>
        <taxon>Sphingomonas</taxon>
    </lineage>
</organism>